<accession>A0AA36JB54</accession>
<evidence type="ECO:0000256" key="1">
    <source>
        <dbReference type="SAM" id="SignalP"/>
    </source>
</evidence>
<organism evidence="2 3">
    <name type="scientific">Effrenium voratum</name>
    <dbReference type="NCBI Taxonomy" id="2562239"/>
    <lineage>
        <taxon>Eukaryota</taxon>
        <taxon>Sar</taxon>
        <taxon>Alveolata</taxon>
        <taxon>Dinophyceae</taxon>
        <taxon>Suessiales</taxon>
        <taxon>Symbiodiniaceae</taxon>
        <taxon>Effrenium</taxon>
    </lineage>
</organism>
<keyword evidence="3" id="KW-1185">Reference proteome</keyword>
<feature type="signal peptide" evidence="1">
    <location>
        <begin position="1"/>
        <end position="15"/>
    </location>
</feature>
<dbReference type="Proteomes" id="UP001178507">
    <property type="component" value="Unassembled WGS sequence"/>
</dbReference>
<protein>
    <submittedName>
        <fullName evidence="2">Uncharacterized protein</fullName>
    </submittedName>
</protein>
<comment type="caution">
    <text evidence="2">The sequence shown here is derived from an EMBL/GenBank/DDBJ whole genome shotgun (WGS) entry which is preliminary data.</text>
</comment>
<dbReference type="EMBL" id="CAUJNA010003475">
    <property type="protein sequence ID" value="CAJ1402970.1"/>
    <property type="molecule type" value="Genomic_DNA"/>
</dbReference>
<keyword evidence="1" id="KW-0732">Signal</keyword>
<gene>
    <name evidence="2" type="ORF">EVOR1521_LOCUS25741</name>
</gene>
<proteinExistence type="predicted"/>
<evidence type="ECO:0000313" key="2">
    <source>
        <dbReference type="EMBL" id="CAJ1402970.1"/>
    </source>
</evidence>
<dbReference type="AlphaFoldDB" id="A0AA36JB54"/>
<feature type="chain" id="PRO_5041211817" evidence="1">
    <location>
        <begin position="16"/>
        <end position="209"/>
    </location>
</feature>
<reference evidence="2" key="1">
    <citation type="submission" date="2023-08" db="EMBL/GenBank/DDBJ databases">
        <authorList>
            <person name="Chen Y."/>
            <person name="Shah S."/>
            <person name="Dougan E. K."/>
            <person name="Thang M."/>
            <person name="Chan C."/>
        </authorList>
    </citation>
    <scope>NUCLEOTIDE SEQUENCE</scope>
</reference>
<evidence type="ECO:0000313" key="3">
    <source>
        <dbReference type="Proteomes" id="UP001178507"/>
    </source>
</evidence>
<name>A0AA36JB54_9DINO</name>
<sequence>MARFAVSLLLASALGSRIQEKELQSLGLEAAATDVDFEAAAAVSSCSMVSPEAAREDEGYRGMERLTEPGFQAPQGEADGQHVLFYAYGPMFRGYGQIGAWKYNEATQYIEFWYSKSHCMGMCTSCCDHGKGNTPGYMSKALNPSAEQGTWGGYKLVNKFAPGAEIEFDSFGKFTLVNKAGSWGLERDGQILDHIYVCSKSNALPAWRA</sequence>